<name>A0A1M7KYI8_9FLAO</name>
<proteinExistence type="predicted"/>
<protein>
    <submittedName>
        <fullName evidence="1">Uncharacterized protein</fullName>
    </submittedName>
</protein>
<gene>
    <name evidence="1" type="ORF">SAMN05444484_108192</name>
</gene>
<organism evidence="1 2">
    <name type="scientific">Flavobacterium chilense</name>
    <dbReference type="NCBI Taxonomy" id="946677"/>
    <lineage>
        <taxon>Bacteria</taxon>
        <taxon>Pseudomonadati</taxon>
        <taxon>Bacteroidota</taxon>
        <taxon>Flavobacteriia</taxon>
        <taxon>Flavobacteriales</taxon>
        <taxon>Flavobacteriaceae</taxon>
        <taxon>Flavobacterium</taxon>
    </lineage>
</organism>
<sequence>MSPYVLYGLTFYRYYFTTKNAIFVTTVKQKL</sequence>
<keyword evidence="2" id="KW-1185">Reference proteome</keyword>
<evidence type="ECO:0000313" key="2">
    <source>
        <dbReference type="Proteomes" id="UP000184028"/>
    </source>
</evidence>
<accession>A0A1M7KYI8</accession>
<dbReference type="AlphaFoldDB" id="A0A1M7KYI8"/>
<dbReference type="EMBL" id="FRBT01000008">
    <property type="protein sequence ID" value="SHM70725.1"/>
    <property type="molecule type" value="Genomic_DNA"/>
</dbReference>
<dbReference type="Proteomes" id="UP000184028">
    <property type="component" value="Unassembled WGS sequence"/>
</dbReference>
<reference evidence="2" key="1">
    <citation type="submission" date="2016-11" db="EMBL/GenBank/DDBJ databases">
        <authorList>
            <person name="Varghese N."/>
            <person name="Submissions S."/>
        </authorList>
    </citation>
    <scope>NUCLEOTIDE SEQUENCE [LARGE SCALE GENOMIC DNA]</scope>
    <source>
        <strain evidence="2">DSM 24724</strain>
    </source>
</reference>
<evidence type="ECO:0000313" key="1">
    <source>
        <dbReference type="EMBL" id="SHM70725.1"/>
    </source>
</evidence>